<dbReference type="STRING" id="134849.SAMN05443668_107302"/>
<feature type="region of interest" description="Disordered" evidence="1">
    <location>
        <begin position="671"/>
        <end position="705"/>
    </location>
</feature>
<keyword evidence="3" id="KW-1185">Reference proteome</keyword>
<evidence type="ECO:0000256" key="1">
    <source>
        <dbReference type="SAM" id="MobiDB-lite"/>
    </source>
</evidence>
<dbReference type="OrthoDB" id="3336155at2"/>
<evidence type="ECO:0008006" key="4">
    <source>
        <dbReference type="Google" id="ProtNLM"/>
    </source>
</evidence>
<organism evidence="2 3">
    <name type="scientific">Cryptosporangium aurantiacum</name>
    <dbReference type="NCBI Taxonomy" id="134849"/>
    <lineage>
        <taxon>Bacteria</taxon>
        <taxon>Bacillati</taxon>
        <taxon>Actinomycetota</taxon>
        <taxon>Actinomycetes</taxon>
        <taxon>Cryptosporangiales</taxon>
        <taxon>Cryptosporangiaceae</taxon>
        <taxon>Cryptosporangium</taxon>
    </lineage>
</organism>
<feature type="compositionally biased region" description="Gly residues" evidence="1">
    <location>
        <begin position="490"/>
        <end position="499"/>
    </location>
</feature>
<feature type="region of interest" description="Disordered" evidence="1">
    <location>
        <begin position="357"/>
        <end position="639"/>
    </location>
</feature>
<proteinExistence type="predicted"/>
<evidence type="ECO:0000313" key="3">
    <source>
        <dbReference type="Proteomes" id="UP000184440"/>
    </source>
</evidence>
<feature type="compositionally biased region" description="Pro residues" evidence="1">
    <location>
        <begin position="502"/>
        <end position="514"/>
    </location>
</feature>
<accession>A0A1M7TXN3</accession>
<reference evidence="2 3" key="1">
    <citation type="submission" date="2016-11" db="EMBL/GenBank/DDBJ databases">
        <authorList>
            <person name="Jaros S."/>
            <person name="Januszkiewicz K."/>
            <person name="Wedrychowicz H."/>
        </authorList>
    </citation>
    <scope>NUCLEOTIDE SEQUENCE [LARGE SCALE GENOMIC DNA]</scope>
    <source>
        <strain evidence="2 3">DSM 46144</strain>
    </source>
</reference>
<feature type="compositionally biased region" description="Low complexity" evidence="1">
    <location>
        <begin position="566"/>
        <end position="579"/>
    </location>
</feature>
<gene>
    <name evidence="2" type="ORF">SAMN05443668_107302</name>
</gene>
<feature type="compositionally biased region" description="Pro residues" evidence="1">
    <location>
        <begin position="368"/>
        <end position="395"/>
    </location>
</feature>
<dbReference type="RefSeq" id="WP_073260091.1">
    <property type="nucleotide sequence ID" value="NZ_FRCS01000007.1"/>
</dbReference>
<sequence length="705" mass="72271">MGDEYYGYDAADNDKLIELRHLGRRTGDNLTEYGDSSVGSDYFTDYEQTYKPTGKPTETMSQEGYDYFNKTDGYGRTGASGSGIEAIYKRIMAQNPGKVQALIDHWYGIAEALRSVMAEVKTKSDDVHKHWTSPGATQFLTLGPGAALKSLNDWQMAAAQTSMMLQLVLHDLQAKQTEIQTLYKQYTDEVATWHKEIELKGPEEVKNAEDLYAKHIADIHQKYTYPAQVIESKLADAYWDGYNGVVSSTPGVYEGPTNAVVAPPPLGMPNMPGLPGAGPGAPTAIPPGLAPPTPVNPMTAKPAPPTPPVAPGKGGLAPIGPLNPVNAGPPPPVAPGKIVPPVVPPVAPTLGVPPPTILPPSIAKGGPALPPGAPPAPAPPPNVRPPVAPPAPTAPTSPVAKSLVKGVLKPGGTPGNPNLPPMPGRARPNATPPVPPGMRPGSDRQSRLARPVLGGSGPGGGPNTPPPMPGGGRRPDAPGGPGGMRAIRPGGPGGPGGSAGLPPSPFAGPRPPGPSVLGGRTGRPGDPGIPGVGRTQQPPGALPPPGATRPVLDRRAEAPPPPPPGRQAAQRPNLFRPQPGSLPSPWGPSPLTRPAAPVLNQAVGHRPGATAPMGVPDALRGTAPGATDRPTDATRPVTPADLAARHHADAVAPVPVDQSLAADAPVVRDEDVFAPVTPGGPVLAQGSTPPEYRTEERVALPGSGQ</sequence>
<dbReference type="AlphaFoldDB" id="A0A1M7TXN3"/>
<dbReference type="EMBL" id="FRCS01000007">
    <property type="protein sequence ID" value="SHN75461.1"/>
    <property type="molecule type" value="Genomic_DNA"/>
</dbReference>
<name>A0A1M7TXN3_9ACTN</name>
<protein>
    <recommendedName>
        <fullName evidence="4">PPE family protein</fullName>
    </recommendedName>
</protein>
<dbReference type="Proteomes" id="UP000184440">
    <property type="component" value="Unassembled WGS sequence"/>
</dbReference>
<evidence type="ECO:0000313" key="2">
    <source>
        <dbReference type="EMBL" id="SHN75461.1"/>
    </source>
</evidence>